<feature type="transmembrane region" description="Helical" evidence="1">
    <location>
        <begin position="15"/>
        <end position="34"/>
    </location>
</feature>
<dbReference type="EMBL" id="MN739669">
    <property type="protein sequence ID" value="QHT19794.1"/>
    <property type="molecule type" value="Genomic_DNA"/>
</dbReference>
<feature type="transmembrane region" description="Helical" evidence="1">
    <location>
        <begin position="41"/>
        <end position="61"/>
    </location>
</feature>
<keyword evidence="1" id="KW-1133">Transmembrane helix</keyword>
<keyword evidence="1" id="KW-0812">Transmembrane</keyword>
<evidence type="ECO:0000313" key="2">
    <source>
        <dbReference type="EMBL" id="QHT19794.1"/>
    </source>
</evidence>
<dbReference type="AlphaFoldDB" id="A0A6C0DT69"/>
<organism evidence="2">
    <name type="scientific">viral metagenome</name>
    <dbReference type="NCBI Taxonomy" id="1070528"/>
    <lineage>
        <taxon>unclassified sequences</taxon>
        <taxon>metagenomes</taxon>
        <taxon>organismal metagenomes</taxon>
    </lineage>
</organism>
<keyword evidence="1" id="KW-0472">Membrane</keyword>
<feature type="transmembrane region" description="Helical" evidence="1">
    <location>
        <begin position="86"/>
        <end position="106"/>
    </location>
</feature>
<reference evidence="2" key="1">
    <citation type="journal article" date="2020" name="Nature">
        <title>Giant virus diversity and host interactions through global metagenomics.</title>
        <authorList>
            <person name="Schulz F."/>
            <person name="Roux S."/>
            <person name="Paez-Espino D."/>
            <person name="Jungbluth S."/>
            <person name="Walsh D.A."/>
            <person name="Denef V.J."/>
            <person name="McMahon K.D."/>
            <person name="Konstantinidis K.T."/>
            <person name="Eloe-Fadrosh E.A."/>
            <person name="Kyrpides N.C."/>
            <person name="Woyke T."/>
        </authorList>
    </citation>
    <scope>NUCLEOTIDE SEQUENCE</scope>
    <source>
        <strain evidence="2">GVMAG-M-3300023174-5</strain>
    </source>
</reference>
<sequence>MSSHDKDSLANYSNGTKNVCICTIVSIFLILLFIISPLNRFVIASIFGKVLILAILIFALYQNISVTFKFSKNIGLFSGDWNNTKTNILCSYVFSAFIIVLIFSVLNRLFR</sequence>
<accession>A0A6C0DT69</accession>
<proteinExistence type="predicted"/>
<name>A0A6C0DT69_9ZZZZ</name>
<protein>
    <submittedName>
        <fullName evidence="2">Uncharacterized protein</fullName>
    </submittedName>
</protein>
<evidence type="ECO:0000256" key="1">
    <source>
        <dbReference type="SAM" id="Phobius"/>
    </source>
</evidence>